<feature type="transmembrane region" description="Helical" evidence="2">
    <location>
        <begin position="526"/>
        <end position="545"/>
    </location>
</feature>
<name>A0A4R1LVN2_9SPHI</name>
<gene>
    <name evidence="3" type="ORF">C8N28_1499</name>
</gene>
<feature type="transmembrane region" description="Helical" evidence="2">
    <location>
        <begin position="557"/>
        <end position="577"/>
    </location>
</feature>
<evidence type="ECO:0000313" key="4">
    <source>
        <dbReference type="Proteomes" id="UP000294616"/>
    </source>
</evidence>
<protein>
    <submittedName>
        <fullName evidence="3">Uncharacterized protein</fullName>
    </submittedName>
</protein>
<keyword evidence="2" id="KW-1133">Transmembrane helix</keyword>
<dbReference type="OrthoDB" id="891298at2"/>
<feature type="transmembrane region" description="Helical" evidence="2">
    <location>
        <begin position="589"/>
        <end position="610"/>
    </location>
</feature>
<keyword evidence="2" id="KW-0472">Membrane</keyword>
<evidence type="ECO:0000313" key="3">
    <source>
        <dbReference type="EMBL" id="TCK82912.1"/>
    </source>
</evidence>
<reference evidence="3 4" key="1">
    <citation type="submission" date="2019-03" db="EMBL/GenBank/DDBJ databases">
        <title>Genomic Encyclopedia of Archaeal and Bacterial Type Strains, Phase II (KMG-II): from individual species to whole genera.</title>
        <authorList>
            <person name="Goeker M."/>
        </authorList>
    </citation>
    <scope>NUCLEOTIDE SEQUENCE [LARGE SCALE GENOMIC DNA]</scope>
    <source>
        <strain evidence="3 4">DSM 22554</strain>
    </source>
</reference>
<accession>A0A4R1LVN2</accession>
<dbReference type="Proteomes" id="UP000294616">
    <property type="component" value="Unassembled WGS sequence"/>
</dbReference>
<organism evidence="3 4">
    <name type="scientific">Albibacterium bauzanense</name>
    <dbReference type="NCBI Taxonomy" id="653929"/>
    <lineage>
        <taxon>Bacteria</taxon>
        <taxon>Pseudomonadati</taxon>
        <taxon>Bacteroidota</taxon>
        <taxon>Sphingobacteriia</taxon>
        <taxon>Sphingobacteriales</taxon>
        <taxon>Sphingobacteriaceae</taxon>
        <taxon>Albibacterium</taxon>
    </lineage>
</organism>
<dbReference type="EMBL" id="SMGO01000002">
    <property type="protein sequence ID" value="TCK82912.1"/>
    <property type="molecule type" value="Genomic_DNA"/>
</dbReference>
<keyword evidence="4" id="KW-1185">Reference proteome</keyword>
<dbReference type="AlphaFoldDB" id="A0A4R1LVN2"/>
<evidence type="ECO:0000256" key="2">
    <source>
        <dbReference type="SAM" id="Phobius"/>
    </source>
</evidence>
<evidence type="ECO:0000256" key="1">
    <source>
        <dbReference type="SAM" id="Coils"/>
    </source>
</evidence>
<keyword evidence="1" id="KW-0175">Coiled coil</keyword>
<feature type="coiled-coil region" evidence="1">
    <location>
        <begin position="494"/>
        <end position="524"/>
    </location>
</feature>
<sequence>MASDLPISTLIKILERDYFNENWISENNFEPESKSLITNKIIKAATEILSYYILFFLSGEYCRLIEDKERNDYLGQLEKYLHEVANQIDIKTHPAESEELQLCFSINIIQLFNNYIKPPLVYLTRDLENQFSIDRKKKLVRAIKITTISKSFDEEVQDYLKGFDIILWSTNIEHFNYHLNPTVLRNFLLYQKESSELKIDEVLKKAIISKINFLLVKLLYRNITQNNEDEEVFFYSFNQEEDESLSIDNIELDKKLQNWSDVIDIHYNFHADYKNEQRKRVNLIYEKVRKNYTYGDYHALIKIYKDDYKNEEQIDNLFNDINEIKPVSSFEKYAKKISTSYVFNNRISFLCGSKNGESGRSEYYRELFYTIKNHQNNNFIRNFFPWLKLGITLSKRIDKLSDNLLNEAMFREFKVLLGLLEDTVRKLEEAFQWSEYKKFIPFQMSFEECHSDYIIYDTKYGDFNLFIFSSYLLPLNYKNVRAKKDDLHLKKVKYDALVTVYEKLEKVVDKVNEESEKMRKHERRSVEILAIFSAVALFSIGSLQVFSQEPVYSDPHIYYRFILSYGYSLCLFVLLIWIITRDNILKVHWVHWIIISLIVISSFLVIGYVVNYPQGSVQSVLNKEEPIISKEKAVINKIQSK</sequence>
<proteinExistence type="predicted"/>
<comment type="caution">
    <text evidence="3">The sequence shown here is derived from an EMBL/GenBank/DDBJ whole genome shotgun (WGS) entry which is preliminary data.</text>
</comment>
<dbReference type="RefSeq" id="WP_132223170.1">
    <property type="nucleotide sequence ID" value="NZ_SMGO01000002.1"/>
</dbReference>
<keyword evidence="2" id="KW-0812">Transmembrane</keyword>